<name>A0ABY4GDF9_9BACT</name>
<sequence>MAVRRKNPQTLVLDPTVEVETDGVDTLAYGREETSETTDDVAAALCPTCGELLAWHEEACSVSATVEANKPSIGEPEGVGQISPSWAPSPFTYALGQPVQPVPASRAGRVIWRGQVKERHPRTGLLHRVNVYRLDNGFWDCYFEVELQAVGEPSAPEMAA</sequence>
<organism evidence="1 2">
    <name type="scientific">Hymenobacter volaticus</name>
    <dbReference type="NCBI Taxonomy" id="2932254"/>
    <lineage>
        <taxon>Bacteria</taxon>
        <taxon>Pseudomonadati</taxon>
        <taxon>Bacteroidota</taxon>
        <taxon>Cytophagia</taxon>
        <taxon>Cytophagales</taxon>
        <taxon>Hymenobacteraceae</taxon>
        <taxon>Hymenobacter</taxon>
    </lineage>
</organism>
<gene>
    <name evidence="1" type="ORF">MUN86_24695</name>
</gene>
<protein>
    <submittedName>
        <fullName evidence="1">Uncharacterized protein</fullName>
    </submittedName>
</protein>
<accession>A0ABY4GDF9</accession>
<dbReference type="RefSeq" id="WP_245126566.1">
    <property type="nucleotide sequence ID" value="NZ_CP095063.1"/>
</dbReference>
<keyword evidence="1" id="KW-0614">Plasmid</keyword>
<geneLocation type="plasmid" evidence="1 2">
    <name>unnamed2</name>
</geneLocation>
<reference evidence="1" key="1">
    <citation type="submission" date="2022-04" db="EMBL/GenBank/DDBJ databases">
        <title>Hymenobacter sp. isolated from the air.</title>
        <authorList>
            <person name="Won M."/>
            <person name="Lee C.-M."/>
            <person name="Woen H.-Y."/>
            <person name="Kwon S.-W."/>
        </authorList>
    </citation>
    <scope>NUCLEOTIDE SEQUENCE</scope>
    <source>
        <strain evidence="1">5420S-77</strain>
        <plasmid evidence="1">unnamed2</plasmid>
    </source>
</reference>
<proteinExistence type="predicted"/>
<evidence type="ECO:0000313" key="2">
    <source>
        <dbReference type="Proteomes" id="UP000830401"/>
    </source>
</evidence>
<keyword evidence="2" id="KW-1185">Reference proteome</keyword>
<dbReference type="Proteomes" id="UP000830401">
    <property type="component" value="Plasmid unnamed2"/>
</dbReference>
<dbReference type="EMBL" id="CP095063">
    <property type="protein sequence ID" value="UOQ68909.1"/>
    <property type="molecule type" value="Genomic_DNA"/>
</dbReference>
<evidence type="ECO:0000313" key="1">
    <source>
        <dbReference type="EMBL" id="UOQ68909.1"/>
    </source>
</evidence>